<dbReference type="GO" id="GO:0004674">
    <property type="term" value="F:protein serine/threonine kinase activity"/>
    <property type="evidence" value="ECO:0007669"/>
    <property type="project" value="UniProtKB-KW"/>
</dbReference>
<dbReference type="Gene3D" id="2.60.120.200">
    <property type="match status" value="1"/>
</dbReference>
<dbReference type="Pfam" id="PF00139">
    <property type="entry name" value="Lectin_legB"/>
    <property type="match status" value="1"/>
</dbReference>
<evidence type="ECO:0000256" key="2">
    <source>
        <dbReference type="ARBA" id="ARBA00004479"/>
    </source>
</evidence>
<keyword evidence="10 25" id="KW-0812">Transmembrane</keyword>
<evidence type="ECO:0000256" key="25">
    <source>
        <dbReference type="SAM" id="Phobius"/>
    </source>
</evidence>
<dbReference type="InterPro" id="IPR001220">
    <property type="entry name" value="Legume_lectin_dom"/>
</dbReference>
<dbReference type="GO" id="GO:0030246">
    <property type="term" value="F:carbohydrate binding"/>
    <property type="evidence" value="ECO:0007669"/>
    <property type="project" value="UniProtKB-KW"/>
</dbReference>
<comment type="catalytic activity">
    <reaction evidence="22">
        <text>L-seryl-[protein] + ATP = O-phospho-L-seryl-[protein] + ADP + H(+)</text>
        <dbReference type="Rhea" id="RHEA:17989"/>
        <dbReference type="Rhea" id="RHEA-COMP:9863"/>
        <dbReference type="Rhea" id="RHEA-COMP:11604"/>
        <dbReference type="ChEBI" id="CHEBI:15378"/>
        <dbReference type="ChEBI" id="CHEBI:29999"/>
        <dbReference type="ChEBI" id="CHEBI:30616"/>
        <dbReference type="ChEBI" id="CHEBI:83421"/>
        <dbReference type="ChEBI" id="CHEBI:456216"/>
        <dbReference type="EC" id="2.7.11.1"/>
    </reaction>
</comment>
<dbReference type="FunFam" id="1.10.510.10:FF:000258">
    <property type="entry name" value="Probable serine/threonine-protein kinase PBL8"/>
    <property type="match status" value="1"/>
</dbReference>
<dbReference type="InterPro" id="IPR017441">
    <property type="entry name" value="Protein_kinase_ATP_BS"/>
</dbReference>
<dbReference type="Gene3D" id="3.30.200.20">
    <property type="entry name" value="Phosphorylase Kinase, domain 1"/>
    <property type="match status" value="2"/>
</dbReference>
<evidence type="ECO:0000313" key="27">
    <source>
        <dbReference type="EMBL" id="RYR17951.1"/>
    </source>
</evidence>
<dbReference type="InterPro" id="IPR001245">
    <property type="entry name" value="Ser-Thr/Tyr_kinase_cat_dom"/>
</dbReference>
<keyword evidence="28" id="KW-1185">Reference proteome</keyword>
<keyword evidence="9" id="KW-0808">Transferase</keyword>
<evidence type="ECO:0000256" key="7">
    <source>
        <dbReference type="ARBA" id="ARBA00022475"/>
    </source>
</evidence>
<dbReference type="FunFam" id="3.30.200.20:FF:000228">
    <property type="entry name" value="Serine/threonine-protein kinase BIK1"/>
    <property type="match status" value="1"/>
</dbReference>
<dbReference type="FunFam" id="1.10.510.10:FF:000108">
    <property type="entry name" value="L-type lectin-domain containing receptor kinase S.4"/>
    <property type="match status" value="1"/>
</dbReference>
<dbReference type="GO" id="GO:0051707">
    <property type="term" value="P:response to other organism"/>
    <property type="evidence" value="ECO:0007669"/>
    <property type="project" value="UniProtKB-ARBA"/>
</dbReference>
<dbReference type="Gene3D" id="1.10.510.10">
    <property type="entry name" value="Transferase(Phosphotransferase) domain 1"/>
    <property type="match status" value="2"/>
</dbReference>
<evidence type="ECO:0000256" key="6">
    <source>
        <dbReference type="ARBA" id="ARBA00012513"/>
    </source>
</evidence>
<dbReference type="FunFam" id="3.30.200.20:FF:000112">
    <property type="entry name" value="Lectin-domain containing receptor kinase A4.3"/>
    <property type="match status" value="1"/>
</dbReference>
<evidence type="ECO:0000256" key="22">
    <source>
        <dbReference type="ARBA" id="ARBA00048679"/>
    </source>
</evidence>
<evidence type="ECO:0000256" key="15">
    <source>
        <dbReference type="ARBA" id="ARBA00022821"/>
    </source>
</evidence>
<feature type="region of interest" description="Disordered" evidence="24">
    <location>
        <begin position="1"/>
        <end position="65"/>
    </location>
</feature>
<dbReference type="PROSITE" id="PS00108">
    <property type="entry name" value="PROTEIN_KINASE_ST"/>
    <property type="match status" value="2"/>
</dbReference>
<feature type="region of interest" description="Disordered" evidence="24">
    <location>
        <begin position="1062"/>
        <end position="1081"/>
    </location>
</feature>
<reference evidence="27 28" key="1">
    <citation type="submission" date="2019-01" db="EMBL/GenBank/DDBJ databases">
        <title>Sequencing of cultivated peanut Arachis hypogaea provides insights into genome evolution and oil improvement.</title>
        <authorList>
            <person name="Chen X."/>
        </authorList>
    </citation>
    <scope>NUCLEOTIDE SEQUENCE [LARGE SCALE GENOMIC DNA]</scope>
    <source>
        <strain evidence="28">cv. Fuhuasheng</strain>
        <tissue evidence="27">Leaves</tissue>
    </source>
</reference>
<comment type="subcellular location">
    <subcellularLocation>
        <location evidence="1">Cell membrane</location>
    </subcellularLocation>
    <subcellularLocation>
        <location evidence="2">Membrane</location>
        <topology evidence="2">Single-pass type I membrane protein</topology>
    </subcellularLocation>
</comment>
<dbReference type="InterPro" id="IPR050528">
    <property type="entry name" value="L-type_Lectin-RKs"/>
</dbReference>
<keyword evidence="11" id="KW-0732">Signal</keyword>
<evidence type="ECO:0000256" key="21">
    <source>
        <dbReference type="ARBA" id="ARBA00047899"/>
    </source>
</evidence>
<evidence type="ECO:0000256" key="16">
    <source>
        <dbReference type="ARBA" id="ARBA00022840"/>
    </source>
</evidence>
<dbReference type="SUPFAM" id="SSF56112">
    <property type="entry name" value="Protein kinase-like (PK-like)"/>
    <property type="match status" value="2"/>
</dbReference>
<dbReference type="GO" id="GO:0005524">
    <property type="term" value="F:ATP binding"/>
    <property type="evidence" value="ECO:0007669"/>
    <property type="project" value="UniProtKB-UniRule"/>
</dbReference>
<dbReference type="GO" id="GO:0006952">
    <property type="term" value="P:defense response"/>
    <property type="evidence" value="ECO:0007669"/>
    <property type="project" value="UniProtKB-KW"/>
</dbReference>
<comment type="caution">
    <text evidence="27">The sequence shown here is derived from an EMBL/GenBank/DDBJ whole genome shotgun (WGS) entry which is preliminary data.</text>
</comment>
<feature type="domain" description="Protein kinase" evidence="26">
    <location>
        <begin position="779"/>
        <end position="1061"/>
    </location>
</feature>
<dbReference type="Proteomes" id="UP000289738">
    <property type="component" value="Chromosome B03"/>
</dbReference>
<evidence type="ECO:0000256" key="18">
    <source>
        <dbReference type="ARBA" id="ARBA00023136"/>
    </source>
</evidence>
<dbReference type="InterPro" id="IPR000719">
    <property type="entry name" value="Prot_kinase_dom"/>
</dbReference>
<evidence type="ECO:0000256" key="4">
    <source>
        <dbReference type="ARBA" id="ARBA00008536"/>
    </source>
</evidence>
<dbReference type="InterPro" id="IPR013320">
    <property type="entry name" value="ConA-like_dom_sf"/>
</dbReference>
<keyword evidence="20" id="KW-0325">Glycoprotein</keyword>
<feature type="binding site" evidence="23">
    <location>
        <position position="124"/>
    </location>
    <ligand>
        <name>ATP</name>
        <dbReference type="ChEBI" id="CHEBI:30616"/>
    </ligand>
</feature>
<evidence type="ECO:0000256" key="8">
    <source>
        <dbReference type="ARBA" id="ARBA00022527"/>
    </source>
</evidence>
<comment type="similarity">
    <text evidence="5">In the C-terminal section; belongs to the protein kinase superfamily. Ser/Thr protein kinase family.</text>
</comment>
<dbReference type="GO" id="GO:0005886">
    <property type="term" value="C:plasma membrane"/>
    <property type="evidence" value="ECO:0007669"/>
    <property type="project" value="UniProtKB-SubCell"/>
</dbReference>
<keyword evidence="15" id="KW-0611">Plant defense</keyword>
<evidence type="ECO:0000256" key="13">
    <source>
        <dbReference type="ARBA" id="ARBA00022741"/>
    </source>
</evidence>
<feature type="binding site" evidence="23">
    <location>
        <position position="810"/>
    </location>
    <ligand>
        <name>ATP</name>
        <dbReference type="ChEBI" id="CHEBI:30616"/>
    </ligand>
</feature>
<comment type="catalytic activity">
    <reaction evidence="21">
        <text>L-threonyl-[protein] + ATP = O-phospho-L-threonyl-[protein] + ADP + H(+)</text>
        <dbReference type="Rhea" id="RHEA:46608"/>
        <dbReference type="Rhea" id="RHEA-COMP:11060"/>
        <dbReference type="Rhea" id="RHEA-COMP:11605"/>
        <dbReference type="ChEBI" id="CHEBI:15378"/>
        <dbReference type="ChEBI" id="CHEBI:30013"/>
        <dbReference type="ChEBI" id="CHEBI:30616"/>
        <dbReference type="ChEBI" id="CHEBI:61977"/>
        <dbReference type="ChEBI" id="CHEBI:456216"/>
        <dbReference type="EC" id="2.7.11.1"/>
    </reaction>
</comment>
<evidence type="ECO:0000256" key="3">
    <source>
        <dbReference type="ARBA" id="ARBA00007606"/>
    </source>
</evidence>
<keyword evidence="19" id="KW-0675">Receptor</keyword>
<evidence type="ECO:0000256" key="23">
    <source>
        <dbReference type="PROSITE-ProRule" id="PRU10141"/>
    </source>
</evidence>
<evidence type="ECO:0000256" key="12">
    <source>
        <dbReference type="ARBA" id="ARBA00022734"/>
    </source>
</evidence>
<keyword evidence="8" id="KW-0723">Serine/threonine-protein kinase</keyword>
<accession>A0A444ZUN8</accession>
<evidence type="ECO:0000256" key="14">
    <source>
        <dbReference type="ARBA" id="ARBA00022777"/>
    </source>
</evidence>
<evidence type="ECO:0000256" key="10">
    <source>
        <dbReference type="ARBA" id="ARBA00022692"/>
    </source>
</evidence>
<evidence type="ECO:0000256" key="20">
    <source>
        <dbReference type="ARBA" id="ARBA00023180"/>
    </source>
</evidence>
<evidence type="ECO:0000256" key="5">
    <source>
        <dbReference type="ARBA" id="ARBA00010217"/>
    </source>
</evidence>
<dbReference type="EMBL" id="SDMP01000013">
    <property type="protein sequence ID" value="RYR17951.1"/>
    <property type="molecule type" value="Genomic_DNA"/>
</dbReference>
<gene>
    <name evidence="27" type="ORF">Ahy_B03g062602</name>
</gene>
<keyword evidence="13 23" id="KW-0547">Nucleotide-binding</keyword>
<dbReference type="PROSITE" id="PS50011">
    <property type="entry name" value="PROTEIN_KINASE_DOM"/>
    <property type="match status" value="2"/>
</dbReference>
<dbReference type="SUPFAM" id="SSF49899">
    <property type="entry name" value="Concanavalin A-like lectins/glucanases"/>
    <property type="match status" value="1"/>
</dbReference>
<dbReference type="AlphaFoldDB" id="A0A444ZUN8"/>
<evidence type="ECO:0000259" key="26">
    <source>
        <dbReference type="PROSITE" id="PS50011"/>
    </source>
</evidence>
<evidence type="ECO:0000256" key="11">
    <source>
        <dbReference type="ARBA" id="ARBA00022729"/>
    </source>
</evidence>
<evidence type="ECO:0000256" key="9">
    <source>
        <dbReference type="ARBA" id="ARBA00022679"/>
    </source>
</evidence>
<protein>
    <recommendedName>
        <fullName evidence="6">non-specific serine/threonine protein kinase</fullName>
        <ecNumber evidence="6">2.7.11.1</ecNumber>
    </recommendedName>
</protein>
<dbReference type="PROSITE" id="PS00107">
    <property type="entry name" value="PROTEIN_KINASE_ATP"/>
    <property type="match status" value="2"/>
</dbReference>
<keyword evidence="7" id="KW-1003">Cell membrane</keyword>
<dbReference type="InterPro" id="IPR011009">
    <property type="entry name" value="Kinase-like_dom_sf"/>
</dbReference>
<keyword evidence="16 23" id="KW-0067">ATP-binding</keyword>
<dbReference type="CDD" id="cd06899">
    <property type="entry name" value="lectin_legume_LecRK_Arcelin_ConA"/>
    <property type="match status" value="1"/>
</dbReference>
<evidence type="ECO:0000256" key="1">
    <source>
        <dbReference type="ARBA" id="ARBA00004236"/>
    </source>
</evidence>
<dbReference type="InterPro" id="IPR008271">
    <property type="entry name" value="Ser/Thr_kinase_AS"/>
</dbReference>
<dbReference type="FunFam" id="2.60.120.200:FF:000051">
    <property type="entry name" value="L-type lectin-domain containing receptor kinase V.9"/>
    <property type="match status" value="1"/>
</dbReference>
<dbReference type="SMART" id="SM00220">
    <property type="entry name" value="S_TKc"/>
    <property type="match status" value="2"/>
</dbReference>
<dbReference type="CDD" id="cd14066">
    <property type="entry name" value="STKc_IRAK"/>
    <property type="match status" value="2"/>
</dbReference>
<evidence type="ECO:0000256" key="17">
    <source>
        <dbReference type="ARBA" id="ARBA00022989"/>
    </source>
</evidence>
<keyword evidence="14" id="KW-0418">Kinase</keyword>
<feature type="domain" description="Protein kinase" evidence="26">
    <location>
        <begin position="85"/>
        <end position="368"/>
    </location>
</feature>
<comment type="similarity">
    <text evidence="3">Belongs to the leguminous lectin family.</text>
</comment>
<dbReference type="PANTHER" id="PTHR27007">
    <property type="match status" value="1"/>
</dbReference>
<feature type="compositionally biased region" description="Low complexity" evidence="24">
    <location>
        <begin position="19"/>
        <end position="54"/>
    </location>
</feature>
<keyword evidence="17 25" id="KW-1133">Transmembrane helix</keyword>
<proteinExistence type="inferred from homology"/>
<feature type="compositionally biased region" description="Polar residues" evidence="24">
    <location>
        <begin position="395"/>
        <end position="406"/>
    </location>
</feature>
<feature type="region of interest" description="Disordered" evidence="24">
    <location>
        <begin position="370"/>
        <end position="406"/>
    </location>
</feature>
<feature type="transmembrane region" description="Helical" evidence="25">
    <location>
        <begin position="721"/>
        <end position="742"/>
    </location>
</feature>
<evidence type="ECO:0000256" key="24">
    <source>
        <dbReference type="SAM" id="MobiDB-lite"/>
    </source>
</evidence>
<dbReference type="Pfam" id="PF07714">
    <property type="entry name" value="PK_Tyr_Ser-Thr"/>
    <property type="match status" value="2"/>
</dbReference>
<keyword evidence="12" id="KW-0430">Lectin</keyword>
<keyword evidence="18 25" id="KW-0472">Membrane</keyword>
<organism evidence="27 28">
    <name type="scientific">Arachis hypogaea</name>
    <name type="common">Peanut</name>
    <dbReference type="NCBI Taxonomy" id="3818"/>
    <lineage>
        <taxon>Eukaryota</taxon>
        <taxon>Viridiplantae</taxon>
        <taxon>Streptophyta</taxon>
        <taxon>Embryophyta</taxon>
        <taxon>Tracheophyta</taxon>
        <taxon>Spermatophyta</taxon>
        <taxon>Magnoliopsida</taxon>
        <taxon>eudicotyledons</taxon>
        <taxon>Gunneridae</taxon>
        <taxon>Pentapetalae</taxon>
        <taxon>rosids</taxon>
        <taxon>fabids</taxon>
        <taxon>Fabales</taxon>
        <taxon>Fabaceae</taxon>
        <taxon>Papilionoideae</taxon>
        <taxon>50 kb inversion clade</taxon>
        <taxon>dalbergioids sensu lato</taxon>
        <taxon>Dalbergieae</taxon>
        <taxon>Pterocarpus clade</taxon>
        <taxon>Arachis</taxon>
    </lineage>
</organism>
<dbReference type="EC" id="2.7.11.1" evidence="6"/>
<name>A0A444ZUN8_ARAHY</name>
<evidence type="ECO:0000256" key="19">
    <source>
        <dbReference type="ARBA" id="ARBA00023170"/>
    </source>
</evidence>
<comment type="similarity">
    <text evidence="4">In the N-terminal section; belongs to the leguminous lectin family.</text>
</comment>
<evidence type="ECO:0000313" key="28">
    <source>
        <dbReference type="Proteomes" id="UP000289738"/>
    </source>
</evidence>
<sequence length="1096" mass="121001">MGNCLDSSAKVDAAHSSRTSTSGISKASRSSAASSLSILSHNGTSDSSSSSASALPTPRSEGEILSSPNLKSFAFNELKSATRNFRPDSLLGEGGFGYVYKGWLDEHTFTASKPGSGMVVAVKKLKPEGFQGHKEWLTEVNYLGQLHHHNLVKLIGYCVEGEDRLLVYEFMPKGSLENHLFRRGPQPLSWSLRMKVAIGAARGLTFLHNAKSQVIYRDFKASNILLDAEFNAKLSDFGLAKAGPTGDRTHVSTEVMGTRGYAAPEYVATGRLTAKSDVYSFGVVLLELLSGRRAVDRTKAGVEQDLVDWAKPYLGDKRRLFRIMDTKLEGQYPQKGAYMAATLALKCLDREAKARPPMTEVLETLEQIEVPKTAARNSQSGQKRVHVPPSPRKSPGQNLSPMNVTRTSYPLPPCRESPHFCPKPEEADRLHTVAMSLKLAAVTLLLVEVAASGDTSFIFNGFQSSQYNLTILAELTSNGLLKLTNGESLQEGHAVYSSPVVFKNSSNNGSAFSFSTSFVFAIRPQAAELSGQGIMFVVYPATKSLTGLPSQYFGVFDPDSVGNSSNHVFGVELDTSMSTEFEDINDNHVGIDINDLKSAASAVAGYHNDDGIFNALRLASGNPIQVWLEYHGMNKQINVTLAPINIDKPKQALLSFTKDLSPILEENMYVGFSSSTGMGTASQYILGWSFEINGQSQPLELSQLPKLPRKGDNKHKGYKKVVLAVALPMISLMLVLLVTLTVNHVIKRKRFSEQLEDWEQECGPSRFRYKDLYLATKGFREKELLGRGGFGKVYKGVIVIAASKTEIAVKRVSHESKQGVREFVAEVVSIGRLRHRNLVPLRGYCRRKGELLLVYDYMPNGSLDKYLFNKPKLTLNWSQRFRIIKGVASALLYLHEGWEQVVVHRDIKASNVLLDAEMNGRLGNFGLARLHDHGSNPQTTHVAGTFRYMAPEHIRTGKATTISDVFGFGAFLLEVACGRRPMEKTEEWLDNANLADWVYDFWKKGGILEAKDQNLSTDSETEEVELVLKLGLFCSQSEPTARPSMRQVMHYLEREVPLPHLPSTFRHHTQDLPNPASPDRPLLQTSVVESILSGGR</sequence>